<sequence>MDLKFLSKKYYTEYTNEIYPQLELKPTRPYAHVKINAYGYDFYLPLRSNIAHPHAFFTDKKNKCGVDYSKAVIITDTSYVDNTKKVFLRDNEFKRLKGKDYKIKKGFEEYVALYKRAKNGEEIPHKEDILLYSSLQYFEEYLFSSQQSQEENTEEQIQESEQ</sequence>
<dbReference type="NCBIfam" id="NF047358">
    <property type="entry name" value="TenpIN"/>
    <property type="match status" value="1"/>
</dbReference>
<dbReference type="Proteomes" id="UP000284095">
    <property type="component" value="Unassembled WGS sequence"/>
</dbReference>
<evidence type="ECO:0000313" key="2">
    <source>
        <dbReference type="Proteomes" id="UP000284095"/>
    </source>
</evidence>
<comment type="caution">
    <text evidence="1">The sequence shown here is derived from an EMBL/GenBank/DDBJ whole genome shotgun (WGS) entry which is preliminary data.</text>
</comment>
<dbReference type="CDD" id="cd17493">
    <property type="entry name" value="toxin_TenpN"/>
    <property type="match status" value="1"/>
</dbReference>
<evidence type="ECO:0008006" key="3">
    <source>
        <dbReference type="Google" id="ProtNLM"/>
    </source>
</evidence>
<proteinExistence type="predicted"/>
<dbReference type="AlphaFoldDB" id="A0A414STF2"/>
<name>A0A414STF2_9FIRM</name>
<evidence type="ECO:0000313" key="1">
    <source>
        <dbReference type="EMBL" id="RHG24671.1"/>
    </source>
</evidence>
<dbReference type="EMBL" id="QRIC01000022">
    <property type="protein sequence ID" value="RHG24671.1"/>
    <property type="molecule type" value="Genomic_DNA"/>
</dbReference>
<organism evidence="1 2">
    <name type="scientific">Dorea longicatena</name>
    <dbReference type="NCBI Taxonomy" id="88431"/>
    <lineage>
        <taxon>Bacteria</taxon>
        <taxon>Bacillati</taxon>
        <taxon>Bacillota</taxon>
        <taxon>Clostridia</taxon>
        <taxon>Lachnospirales</taxon>
        <taxon>Lachnospiraceae</taxon>
        <taxon>Dorea</taxon>
    </lineage>
</organism>
<protein>
    <recommendedName>
        <fullName evidence="3">Type III toxin-antitoxin system ToxN/AbiQ family toxin</fullName>
    </recommendedName>
</protein>
<keyword evidence="2" id="KW-1185">Reference proteome</keyword>
<reference evidence="1 2" key="1">
    <citation type="submission" date="2018-08" db="EMBL/GenBank/DDBJ databases">
        <title>A genome reference for cultivated species of the human gut microbiota.</title>
        <authorList>
            <person name="Zou Y."/>
            <person name="Xue W."/>
            <person name="Luo G."/>
        </authorList>
    </citation>
    <scope>NUCLEOTIDE SEQUENCE [LARGE SCALE GENOMIC DNA]</scope>
    <source>
        <strain evidence="1 2">AM22-22</strain>
    </source>
</reference>
<dbReference type="InterPro" id="IPR049929">
    <property type="entry name" value="TenpN-like"/>
</dbReference>
<dbReference type="RefSeq" id="WP_118225163.1">
    <property type="nucleotide sequence ID" value="NZ_QRIC01000022.1"/>
</dbReference>
<gene>
    <name evidence="1" type="ORF">DW265_09895</name>
</gene>
<accession>A0A414STF2</accession>